<accession>A0A0L8GW12</accession>
<proteinExistence type="predicted"/>
<dbReference type="Pfam" id="PF14291">
    <property type="entry name" value="DUF4371"/>
    <property type="match status" value="1"/>
</dbReference>
<dbReference type="InterPro" id="IPR012337">
    <property type="entry name" value="RNaseH-like_sf"/>
</dbReference>
<dbReference type="EMBL" id="KQ420162">
    <property type="protein sequence ID" value="KOF81092.1"/>
    <property type="molecule type" value="Genomic_DNA"/>
</dbReference>
<dbReference type="PANTHER" id="PTHR45749">
    <property type="match status" value="1"/>
</dbReference>
<dbReference type="STRING" id="37653.A0A0L8GW12"/>
<protein>
    <recommendedName>
        <fullName evidence="1">DUF4371 domain-containing protein</fullName>
    </recommendedName>
</protein>
<feature type="domain" description="DUF4371" evidence="1">
    <location>
        <begin position="9"/>
        <end position="92"/>
    </location>
</feature>
<dbReference type="PANTHER" id="PTHR45749:SF21">
    <property type="entry name" value="DUF4371 DOMAIN-CONTAINING PROTEIN"/>
    <property type="match status" value="1"/>
</dbReference>
<dbReference type="KEGG" id="obi:106874418"/>
<gene>
    <name evidence="2" type="ORF">OCBIM_22027016mg</name>
</gene>
<dbReference type="OrthoDB" id="10051404at2759"/>
<organism evidence="2">
    <name type="scientific">Octopus bimaculoides</name>
    <name type="common">California two-spotted octopus</name>
    <dbReference type="NCBI Taxonomy" id="37653"/>
    <lineage>
        <taxon>Eukaryota</taxon>
        <taxon>Metazoa</taxon>
        <taxon>Spiralia</taxon>
        <taxon>Lophotrochozoa</taxon>
        <taxon>Mollusca</taxon>
        <taxon>Cephalopoda</taxon>
        <taxon>Coleoidea</taxon>
        <taxon>Octopodiformes</taxon>
        <taxon>Octopoda</taxon>
        <taxon>Incirrata</taxon>
        <taxon>Octopodidae</taxon>
        <taxon>Octopus</taxon>
    </lineage>
</organism>
<evidence type="ECO:0000313" key="2">
    <source>
        <dbReference type="EMBL" id="KOF81092.1"/>
    </source>
</evidence>
<dbReference type="OMA" id="FIMRENE"/>
<reference evidence="2" key="1">
    <citation type="submission" date="2015-07" db="EMBL/GenBank/DDBJ databases">
        <title>MeaNS - Measles Nucleotide Surveillance Program.</title>
        <authorList>
            <person name="Tran T."/>
            <person name="Druce J."/>
        </authorList>
    </citation>
    <scope>NUCLEOTIDE SEQUENCE</scope>
    <source>
        <strain evidence="2">UCB-OBI-ISO-001</strain>
        <tissue evidence="2">Gonad</tissue>
    </source>
</reference>
<dbReference type="AlphaFoldDB" id="A0A0L8GW12"/>
<sequence length="174" mass="19666">MKKINKKSKQFGIIIEGTQNIQGKEQEVICVRYVNNYFEIEDVLGIYNIDSTTGKSLCQLILDVILCLQLLIQTLRCQTYDGAANMAGKHRGCQAVIKKIQPLAQYVHCGAHVSQLIAKSVQQASFIKNVPDFVNELGKLYSTSEKFKHAYLSQYDEENEVSLPRSLKPVCHTR</sequence>
<evidence type="ECO:0000259" key="1">
    <source>
        <dbReference type="Pfam" id="PF14291"/>
    </source>
</evidence>
<dbReference type="InterPro" id="IPR025398">
    <property type="entry name" value="DUF4371"/>
</dbReference>
<dbReference type="SUPFAM" id="SSF53098">
    <property type="entry name" value="Ribonuclease H-like"/>
    <property type="match status" value="1"/>
</dbReference>
<name>A0A0L8GW12_OCTBM</name>